<gene>
    <name evidence="1" type="ORF">CLV30_101536</name>
</gene>
<dbReference type="OrthoDB" id="243791at2"/>
<evidence type="ECO:0008006" key="3">
    <source>
        <dbReference type="Google" id="ProtNLM"/>
    </source>
</evidence>
<proteinExistence type="predicted"/>
<dbReference type="InterPro" id="IPR018775">
    <property type="entry name" value="RlaP"/>
</dbReference>
<sequence>MSGGPPILAGTQVVLHGEPADGGGSSGRGVSGRVVRVTDAGYGVVLIDGRRVEAQPDQLTVVGAPPSRPVAEQVDDATLVTEHTIYAATVGSAAERADDEPAGSEVRGVYQAPTSAFWSLTKPPVHVAGPGRGWFSWEVERFCELALEANPGCLELLWSPRTVWVSEAGHELLDLRGAFLSQAVGSAYAAYVLTQFKKLAETEGQGGESQRRRQVTHLLRLLVDGISLLRTGDLIEVATEHRDGLEAVRSGVLAWDEVESWRLELQQKLEEAASSSFLPAHPDTARVSAWLGDLRRRGTSTVGSDRQDQPARRTA</sequence>
<protein>
    <recommendedName>
        <fullName evidence="3">Nucleotidyltransferase</fullName>
    </recommendedName>
</protein>
<evidence type="ECO:0000313" key="2">
    <source>
        <dbReference type="Proteomes" id="UP000243528"/>
    </source>
</evidence>
<accession>A0A2P8EGH6</accession>
<comment type="caution">
    <text evidence="1">The sequence shown here is derived from an EMBL/GenBank/DDBJ whole genome shotgun (WGS) entry which is preliminary data.</text>
</comment>
<name>A0A2P8EGH6_9ACTN</name>
<dbReference type="EMBL" id="PYGE01000001">
    <property type="protein sequence ID" value="PSL08561.1"/>
    <property type="molecule type" value="Genomic_DNA"/>
</dbReference>
<dbReference type="Pfam" id="PF10127">
    <property type="entry name" value="RlaP"/>
    <property type="match status" value="1"/>
</dbReference>
<dbReference type="RefSeq" id="WP_106535661.1">
    <property type="nucleotide sequence ID" value="NZ_ML142897.1"/>
</dbReference>
<dbReference type="PANTHER" id="PTHR34817">
    <property type="entry name" value="NUCLEOTIDYLTRANSFERASE"/>
    <property type="match status" value="1"/>
</dbReference>
<evidence type="ECO:0000313" key="1">
    <source>
        <dbReference type="EMBL" id="PSL08561.1"/>
    </source>
</evidence>
<reference evidence="1 2" key="1">
    <citation type="submission" date="2018-03" db="EMBL/GenBank/DDBJ databases">
        <title>Genomic Encyclopedia of Archaeal and Bacterial Type Strains, Phase II (KMG-II): from individual species to whole genera.</title>
        <authorList>
            <person name="Goeker M."/>
        </authorList>
    </citation>
    <scope>NUCLEOTIDE SEQUENCE [LARGE SCALE GENOMIC DNA]</scope>
    <source>
        <strain evidence="1 2">DSM 45211</strain>
    </source>
</reference>
<dbReference type="PANTHER" id="PTHR34817:SF2">
    <property type="entry name" value="NUCLEOTIDYLTRANSFERASE"/>
    <property type="match status" value="1"/>
</dbReference>
<dbReference type="Proteomes" id="UP000243528">
    <property type="component" value="Unassembled WGS sequence"/>
</dbReference>
<organism evidence="1 2">
    <name type="scientific">Haloactinopolyspora alba</name>
    <dbReference type="NCBI Taxonomy" id="648780"/>
    <lineage>
        <taxon>Bacteria</taxon>
        <taxon>Bacillati</taxon>
        <taxon>Actinomycetota</taxon>
        <taxon>Actinomycetes</taxon>
        <taxon>Jiangellales</taxon>
        <taxon>Jiangellaceae</taxon>
        <taxon>Haloactinopolyspora</taxon>
    </lineage>
</organism>
<dbReference type="AlphaFoldDB" id="A0A2P8EGH6"/>
<keyword evidence="2" id="KW-1185">Reference proteome</keyword>